<organism evidence="1 2">
    <name type="scientific">Fragilariopsis cylindrus CCMP1102</name>
    <dbReference type="NCBI Taxonomy" id="635003"/>
    <lineage>
        <taxon>Eukaryota</taxon>
        <taxon>Sar</taxon>
        <taxon>Stramenopiles</taxon>
        <taxon>Ochrophyta</taxon>
        <taxon>Bacillariophyta</taxon>
        <taxon>Bacillariophyceae</taxon>
        <taxon>Bacillariophycidae</taxon>
        <taxon>Bacillariales</taxon>
        <taxon>Bacillariaceae</taxon>
        <taxon>Fragilariopsis</taxon>
    </lineage>
</organism>
<dbReference type="InParanoid" id="A0A1E7EU72"/>
<name>A0A1E7EU72_9STRA</name>
<dbReference type="KEGG" id="fcy:FRACYDRAFT_248246"/>
<sequence>MANNNNHNQEAIVDNTVLEVLAGSRLIFPRLKSLTIEAAIVKEADKLDDDDVTDEDIVNQNINNESSKNDINDNNDDVLSSRIKSSSIEILLKSTTLEDITIRNPYRIMRRHHQSRHNNATSLILQQKMEDVGRKVLTSFCQSLLSKSNNNLLLLRSLDLEYDLCEEAIGFVADSIRSNRMPNLKSLAISFHYKDDSNNFISDSGPNKAVTCSTTKTDRVIETLCNALRYSTTLLHVRNHKAKKVLKIISTKKKSPITTASIMLSTSKHNILTLLEDFNFRLRVLDLCCDDDDNNNNRNRYQDNKQSNVNKIDQSTISSLPVPSFKEQKDFFLKLNFWGRDKFLREHNNNNNENNNERKIKDCCWIDDLFSLIGNDLDCIYYFVSKNPSLCSLHKVEHKNSKKFTSLLSSGITTNSCDVGVGEKRYSVAGAVKKRQTKRRRI</sequence>
<accession>A0A1E7EU72</accession>
<dbReference type="InterPro" id="IPR053019">
    <property type="entry name" value="GATA_zinc_finger"/>
</dbReference>
<dbReference type="Proteomes" id="UP000095751">
    <property type="component" value="Unassembled WGS sequence"/>
</dbReference>
<dbReference type="PANTHER" id="PTHR23353">
    <property type="entry name" value="RAB-GAP/TBC-RELATED"/>
    <property type="match status" value="1"/>
</dbReference>
<gene>
    <name evidence="1" type="ORF">FRACYDRAFT_248246</name>
</gene>
<reference evidence="1 2" key="1">
    <citation type="submission" date="2016-09" db="EMBL/GenBank/DDBJ databases">
        <title>Extensive genetic diversity and differential bi-allelic expression allows diatom success in the polar Southern Ocean.</title>
        <authorList>
            <consortium name="DOE Joint Genome Institute"/>
            <person name="Mock T."/>
            <person name="Otillar R.P."/>
            <person name="Strauss J."/>
            <person name="Dupont C."/>
            <person name="Frickenhaus S."/>
            <person name="Maumus F."/>
            <person name="Mcmullan M."/>
            <person name="Sanges R."/>
            <person name="Schmutz J."/>
            <person name="Toseland A."/>
            <person name="Valas R."/>
            <person name="Veluchamy A."/>
            <person name="Ward B.J."/>
            <person name="Allen A."/>
            <person name="Barry K."/>
            <person name="Falciatore A."/>
            <person name="Ferrante M."/>
            <person name="Fortunato A.E."/>
            <person name="Gloeckner G."/>
            <person name="Gruber A."/>
            <person name="Hipkin R."/>
            <person name="Janech M."/>
            <person name="Kroth P."/>
            <person name="Leese F."/>
            <person name="Lindquist E."/>
            <person name="Lyon B.R."/>
            <person name="Martin J."/>
            <person name="Mayer C."/>
            <person name="Parker M."/>
            <person name="Quesneville H."/>
            <person name="Raymond J."/>
            <person name="Uhlig C."/>
            <person name="Valentin K.U."/>
            <person name="Worden A.Z."/>
            <person name="Armbrust E.V."/>
            <person name="Bowler C."/>
            <person name="Green B."/>
            <person name="Moulton V."/>
            <person name="Van Oosterhout C."/>
            <person name="Grigoriev I."/>
        </authorList>
    </citation>
    <scope>NUCLEOTIDE SEQUENCE [LARGE SCALE GENOMIC DNA]</scope>
    <source>
        <strain evidence="1 2">CCMP1102</strain>
    </source>
</reference>
<dbReference type="EMBL" id="KV784375">
    <property type="protein sequence ID" value="OEU09397.1"/>
    <property type="molecule type" value="Genomic_DNA"/>
</dbReference>
<proteinExistence type="predicted"/>
<evidence type="ECO:0000313" key="2">
    <source>
        <dbReference type="Proteomes" id="UP000095751"/>
    </source>
</evidence>
<keyword evidence="2" id="KW-1185">Reference proteome</keyword>
<dbReference type="AlphaFoldDB" id="A0A1E7EU72"/>
<evidence type="ECO:0000313" key="1">
    <source>
        <dbReference type="EMBL" id="OEU09397.1"/>
    </source>
</evidence>
<protein>
    <submittedName>
        <fullName evidence="1">Uncharacterized protein</fullName>
    </submittedName>
</protein>